<sequence>MESLNSSDIVDPYPSYSSDDEYEKALEEIQREQEEKEWKALCQIAGAHKPCNGRYLPFFRDCIGALDGIHVKARLPQGQEIQYIGRKGYPTQNILVIVDFNMCFTFAWVGWEGAAHDSRIFGEAICRPELNFSRRIGNKYYLVDAGYSHMNGYMASYKRDNVRYHLAQFRRGATRQLREPRGQIEKFNYLHSSCRNIVERTFGVWKATWSILRDMSFYHIDTQRDIVLATMAIHNYIRKKCNMDDAFRTAENERYVPSVDPDVSTSLRANKNINAENMEEQSDLVWMGLRDLIANEIWEA</sequence>
<name>A0AC58U1V9_TOBAC</name>
<reference evidence="2" key="2">
    <citation type="submission" date="2025-08" db="UniProtKB">
        <authorList>
            <consortium name="RefSeq"/>
        </authorList>
    </citation>
    <scope>IDENTIFICATION</scope>
    <source>
        <tissue evidence="2">Leaf</tissue>
    </source>
</reference>
<evidence type="ECO:0000313" key="1">
    <source>
        <dbReference type="Proteomes" id="UP000790787"/>
    </source>
</evidence>
<reference evidence="1" key="1">
    <citation type="journal article" date="2014" name="Nat. Commun.">
        <title>The tobacco genome sequence and its comparison with those of tomato and potato.</title>
        <authorList>
            <person name="Sierro N."/>
            <person name="Battey J.N."/>
            <person name="Ouadi S."/>
            <person name="Bakaher N."/>
            <person name="Bovet L."/>
            <person name="Willig A."/>
            <person name="Goepfert S."/>
            <person name="Peitsch M.C."/>
            <person name="Ivanov N.V."/>
        </authorList>
    </citation>
    <scope>NUCLEOTIDE SEQUENCE [LARGE SCALE GENOMIC DNA]</scope>
</reference>
<gene>
    <name evidence="2" type="primary">LOC142178018</name>
</gene>
<dbReference type="Proteomes" id="UP000790787">
    <property type="component" value="Chromosome 24"/>
</dbReference>
<evidence type="ECO:0000313" key="2">
    <source>
        <dbReference type="RefSeq" id="XP_075103436.1"/>
    </source>
</evidence>
<protein>
    <submittedName>
        <fullName evidence="2">Uncharacterized protein LOC142178018</fullName>
    </submittedName>
</protein>
<proteinExistence type="predicted"/>
<keyword evidence="1" id="KW-1185">Reference proteome</keyword>
<accession>A0AC58U1V9</accession>
<dbReference type="RefSeq" id="XP_075103436.1">
    <property type="nucleotide sequence ID" value="XM_075247335.1"/>
</dbReference>
<organism evidence="1 2">
    <name type="scientific">Nicotiana tabacum</name>
    <name type="common">Common tobacco</name>
    <dbReference type="NCBI Taxonomy" id="4097"/>
    <lineage>
        <taxon>Eukaryota</taxon>
        <taxon>Viridiplantae</taxon>
        <taxon>Streptophyta</taxon>
        <taxon>Embryophyta</taxon>
        <taxon>Tracheophyta</taxon>
        <taxon>Spermatophyta</taxon>
        <taxon>Magnoliopsida</taxon>
        <taxon>eudicotyledons</taxon>
        <taxon>Gunneridae</taxon>
        <taxon>Pentapetalae</taxon>
        <taxon>asterids</taxon>
        <taxon>lamiids</taxon>
        <taxon>Solanales</taxon>
        <taxon>Solanaceae</taxon>
        <taxon>Nicotianoideae</taxon>
        <taxon>Nicotianeae</taxon>
        <taxon>Nicotiana</taxon>
    </lineage>
</organism>